<dbReference type="HOGENOM" id="CLU_000604_27_2_1"/>
<feature type="transmembrane region" description="Helical" evidence="14">
    <location>
        <begin position="341"/>
        <end position="361"/>
    </location>
</feature>
<feature type="compositionally biased region" description="Basic and acidic residues" evidence="13">
    <location>
        <begin position="922"/>
        <end position="940"/>
    </location>
</feature>
<feature type="transmembrane region" description="Helical" evidence="14">
    <location>
        <begin position="1204"/>
        <end position="1225"/>
    </location>
</feature>
<feature type="transmembrane region" description="Helical" evidence="14">
    <location>
        <begin position="1297"/>
        <end position="1323"/>
    </location>
</feature>
<dbReference type="PANTHER" id="PTHR24223:SF443">
    <property type="entry name" value="MULTIDRUG-RESISTANCE LIKE PROTEIN 1, ISOFORM I"/>
    <property type="match status" value="1"/>
</dbReference>
<dbReference type="FunFam" id="3.40.50.300:FF:002982">
    <property type="entry name" value="Protein CBR-MRP-2"/>
    <property type="match status" value="1"/>
</dbReference>
<dbReference type="GO" id="GO:0000323">
    <property type="term" value="C:lytic vacuole"/>
    <property type="evidence" value="ECO:0007669"/>
    <property type="project" value="UniProtKB-ARBA"/>
</dbReference>
<feature type="transmembrane region" description="Helical" evidence="14">
    <location>
        <begin position="562"/>
        <end position="584"/>
    </location>
</feature>
<dbReference type="GO" id="GO:0016887">
    <property type="term" value="F:ATP hydrolysis activity"/>
    <property type="evidence" value="ECO:0007669"/>
    <property type="project" value="InterPro"/>
</dbReference>
<dbReference type="FunCoup" id="A8X5X3">
    <property type="interactions" value="1746"/>
</dbReference>
<dbReference type="GO" id="GO:0005774">
    <property type="term" value="C:vacuolar membrane"/>
    <property type="evidence" value="ECO:0007669"/>
    <property type="project" value="UniProtKB-SubCell"/>
</dbReference>
<feature type="transmembrane region" description="Helical" evidence="14">
    <location>
        <begin position="420"/>
        <end position="439"/>
    </location>
</feature>
<evidence type="ECO:0000256" key="10">
    <source>
        <dbReference type="ARBA" id="ARBA00023136"/>
    </source>
</evidence>
<comment type="subcellular location">
    <subcellularLocation>
        <location evidence="1">Vacuole membrane</location>
        <topology evidence="1">Multi-pass membrane protein</topology>
    </subcellularLocation>
</comment>
<dbReference type="GO" id="GO:0015431">
    <property type="term" value="F:ABC-type glutathione S-conjugate transporter activity"/>
    <property type="evidence" value="ECO:0007669"/>
    <property type="project" value="UniProtKB-EC"/>
</dbReference>
<feature type="domain" description="ABC transporter" evidence="15">
    <location>
        <begin position="1489"/>
        <end position="1721"/>
    </location>
</feature>
<feature type="transmembrane region" description="Helical" evidence="14">
    <location>
        <begin position="53"/>
        <end position="72"/>
    </location>
</feature>
<dbReference type="WormBase" id="CBG08145a">
    <property type="protein sequence ID" value="CBP44750"/>
    <property type="gene ID" value="WBGene00030001"/>
    <property type="gene designation" value="Cbr-mrp-1"/>
</dbReference>
<reference evidence="17 18" key="2">
    <citation type="journal article" date="2011" name="PLoS Genet.">
        <title>Caenorhabditis briggsae recombinant inbred line genotypes reveal inter-strain incompatibility and the evolution of recombination.</title>
        <authorList>
            <person name="Ross J.A."/>
            <person name="Koboldt D.C."/>
            <person name="Staisch J.E."/>
            <person name="Chamberlin H.M."/>
            <person name="Gupta B.P."/>
            <person name="Miller R.D."/>
            <person name="Baird S.E."/>
            <person name="Haag E.S."/>
        </authorList>
    </citation>
    <scope>NUCLEOTIDE SEQUENCE [LARGE SCALE GENOMIC DNA]</scope>
    <source>
        <strain evidence="17 18">AF16</strain>
    </source>
</reference>
<feature type="domain" description="ABC transmembrane type-1" evidence="16">
    <location>
        <begin position="978"/>
        <end position="1452"/>
    </location>
</feature>
<keyword evidence="10 14" id="KW-0472">Membrane</keyword>
<dbReference type="InterPro" id="IPR036640">
    <property type="entry name" value="ABC1_TM_sf"/>
</dbReference>
<evidence type="ECO:0000256" key="4">
    <source>
        <dbReference type="ARBA" id="ARBA00022554"/>
    </source>
</evidence>
<dbReference type="PROSITE" id="PS50893">
    <property type="entry name" value="ABC_TRANSPORTER_2"/>
    <property type="match status" value="2"/>
</dbReference>
<dbReference type="SUPFAM" id="SSF90123">
    <property type="entry name" value="ABC transporter transmembrane region"/>
    <property type="match status" value="3"/>
</dbReference>
<dbReference type="FunFam" id="1.20.1560.10:FF:000020">
    <property type="entry name" value="ABC metal ion transporter"/>
    <property type="match status" value="1"/>
</dbReference>
<dbReference type="GO" id="GO:0140359">
    <property type="term" value="F:ABC-type transporter activity"/>
    <property type="evidence" value="ECO:0000318"/>
    <property type="project" value="GO_Central"/>
</dbReference>
<proteinExistence type="inferred from homology"/>
<keyword evidence="8" id="KW-0067">ATP-binding</keyword>
<comment type="catalytic activity">
    <reaction evidence="12">
        <text>leukotriene C4(in) + ATP + H2O = leukotriene C4(out) + ADP + phosphate + H(+)</text>
        <dbReference type="Rhea" id="RHEA:38963"/>
        <dbReference type="ChEBI" id="CHEBI:15377"/>
        <dbReference type="ChEBI" id="CHEBI:15378"/>
        <dbReference type="ChEBI" id="CHEBI:30616"/>
        <dbReference type="ChEBI" id="CHEBI:43474"/>
        <dbReference type="ChEBI" id="CHEBI:57973"/>
        <dbReference type="ChEBI" id="CHEBI:456216"/>
    </reaction>
    <physiologicalReaction direction="left-to-right" evidence="12">
        <dbReference type="Rhea" id="RHEA:38964"/>
    </physiologicalReaction>
</comment>
<feature type="region of interest" description="Disordered" evidence="13">
    <location>
        <begin position="907"/>
        <end position="946"/>
    </location>
</feature>
<dbReference type="Pfam" id="PF00005">
    <property type="entry name" value="ABC_tran"/>
    <property type="match status" value="2"/>
</dbReference>
<feature type="transmembrane region" description="Helical" evidence="14">
    <location>
        <begin position="1393"/>
        <end position="1415"/>
    </location>
</feature>
<evidence type="ECO:0000313" key="18">
    <source>
        <dbReference type="Proteomes" id="UP000008549"/>
    </source>
</evidence>
<dbReference type="GO" id="GO:0005524">
    <property type="term" value="F:ATP binding"/>
    <property type="evidence" value="ECO:0007669"/>
    <property type="project" value="UniProtKB-KW"/>
</dbReference>
<feature type="transmembrane region" description="Helical" evidence="14">
    <location>
        <begin position="119"/>
        <end position="140"/>
    </location>
</feature>
<evidence type="ECO:0000256" key="2">
    <source>
        <dbReference type="ARBA" id="ARBA00009726"/>
    </source>
</evidence>
<name>A8X5X3_CAEBR</name>
<dbReference type="InterPro" id="IPR011527">
    <property type="entry name" value="ABC1_TM_dom"/>
</dbReference>
<keyword evidence="5 14" id="KW-0812">Transmembrane</keyword>
<reference evidence="17 18" key="1">
    <citation type="journal article" date="2003" name="PLoS Biol.">
        <title>The genome sequence of Caenorhabditis briggsae: a platform for comparative genomics.</title>
        <authorList>
            <person name="Stein L.D."/>
            <person name="Bao Z."/>
            <person name="Blasiar D."/>
            <person name="Blumenthal T."/>
            <person name="Brent M.R."/>
            <person name="Chen N."/>
            <person name="Chinwalla A."/>
            <person name="Clarke L."/>
            <person name="Clee C."/>
            <person name="Coghlan A."/>
            <person name="Coulson A."/>
            <person name="D'Eustachio P."/>
            <person name="Fitch D.H."/>
            <person name="Fulton L.A."/>
            <person name="Fulton R.E."/>
            <person name="Griffiths-Jones S."/>
            <person name="Harris T.W."/>
            <person name="Hillier L.W."/>
            <person name="Kamath R."/>
            <person name="Kuwabara P.E."/>
            <person name="Mardis E.R."/>
            <person name="Marra M.A."/>
            <person name="Miner T.L."/>
            <person name="Minx P."/>
            <person name="Mullikin J.C."/>
            <person name="Plumb R.W."/>
            <person name="Rogers J."/>
            <person name="Schein J.E."/>
            <person name="Sohrmann M."/>
            <person name="Spieth J."/>
            <person name="Stajich J.E."/>
            <person name="Wei C."/>
            <person name="Willey D."/>
            <person name="Wilson R.K."/>
            <person name="Durbin R."/>
            <person name="Waterston R.H."/>
        </authorList>
    </citation>
    <scope>NUCLEOTIDE SEQUENCE [LARGE SCALE GENOMIC DNA]</scope>
    <source>
        <strain evidence="17 18">AF16</strain>
    </source>
</reference>
<keyword evidence="6" id="KW-0677">Repeat</keyword>
<dbReference type="EC" id="7.6.2.3" evidence="11"/>
<dbReference type="InterPro" id="IPR027417">
    <property type="entry name" value="P-loop_NTPase"/>
</dbReference>
<keyword evidence="18" id="KW-1185">Reference proteome</keyword>
<feature type="transmembrane region" description="Helical" evidence="14">
    <location>
        <begin position="1269"/>
        <end position="1291"/>
    </location>
</feature>
<feature type="transmembrane region" description="Helical" evidence="14">
    <location>
        <begin position="1161"/>
        <end position="1192"/>
    </location>
</feature>
<dbReference type="InParanoid" id="A8X5X3"/>
<keyword evidence="3" id="KW-0813">Transport</keyword>
<protein>
    <recommendedName>
        <fullName evidence="11">ABC-type glutathione-S-conjugate transporter</fullName>
        <ecNumber evidence="11">7.6.2.3</ecNumber>
    </recommendedName>
</protein>
<organism evidence="17 18">
    <name type="scientific">Caenorhabditis briggsae</name>
    <dbReference type="NCBI Taxonomy" id="6238"/>
    <lineage>
        <taxon>Eukaryota</taxon>
        <taxon>Metazoa</taxon>
        <taxon>Ecdysozoa</taxon>
        <taxon>Nematoda</taxon>
        <taxon>Chromadorea</taxon>
        <taxon>Rhabditida</taxon>
        <taxon>Rhabditina</taxon>
        <taxon>Rhabditomorpha</taxon>
        <taxon>Rhabditoidea</taxon>
        <taxon>Rhabditidae</taxon>
        <taxon>Peloderinae</taxon>
        <taxon>Caenorhabditis</taxon>
    </lineage>
</organism>
<evidence type="ECO:0000256" key="8">
    <source>
        <dbReference type="ARBA" id="ARBA00022840"/>
    </source>
</evidence>
<dbReference type="CDD" id="cd18595">
    <property type="entry name" value="ABC_6TM_MRP1_2_3_6_D1_like"/>
    <property type="match status" value="1"/>
</dbReference>
<dbReference type="InterPro" id="IPR017871">
    <property type="entry name" value="ABC_transporter-like_CS"/>
</dbReference>
<feature type="transmembrane region" description="Helical" evidence="14">
    <location>
        <begin position="1023"/>
        <end position="1046"/>
    </location>
</feature>
<feature type="transmembrane region" description="Helical" evidence="14">
    <location>
        <begin position="152"/>
        <end position="171"/>
    </location>
</feature>
<dbReference type="eggNOG" id="KOG0054">
    <property type="taxonomic scope" value="Eukaryota"/>
</dbReference>
<dbReference type="SMART" id="SM00382">
    <property type="entry name" value="AAA"/>
    <property type="match status" value="2"/>
</dbReference>
<dbReference type="FunFam" id="3.40.50.300:FF:000074">
    <property type="entry name" value="Multidrug resistance-associated protein 5 isoform 1"/>
    <property type="match status" value="1"/>
</dbReference>
<evidence type="ECO:0000256" key="1">
    <source>
        <dbReference type="ARBA" id="ARBA00004128"/>
    </source>
</evidence>
<gene>
    <name evidence="19" type="primary">mrp-1</name>
    <name evidence="17" type="synonym">Cbr-mrp-1</name>
    <name evidence="19" type="ORF">CBG08145</name>
    <name evidence="17" type="ORF">CBG_08145</name>
</gene>
<dbReference type="STRING" id="6238.A8X5X3"/>
<evidence type="ECO:0000256" key="14">
    <source>
        <dbReference type="SAM" id="Phobius"/>
    </source>
</evidence>
<dbReference type="SUPFAM" id="SSF52540">
    <property type="entry name" value="P-loop containing nucleoside triphosphate hydrolases"/>
    <property type="match status" value="2"/>
</dbReference>
<evidence type="ECO:0000256" key="6">
    <source>
        <dbReference type="ARBA" id="ARBA00022737"/>
    </source>
</evidence>
<keyword evidence="7" id="KW-0547">Nucleotide-binding</keyword>
<dbReference type="Pfam" id="PF00664">
    <property type="entry name" value="ABC_membrane"/>
    <property type="match status" value="3"/>
</dbReference>
<evidence type="ECO:0000259" key="15">
    <source>
        <dbReference type="PROSITE" id="PS50893"/>
    </source>
</evidence>
<evidence type="ECO:0000256" key="12">
    <source>
        <dbReference type="ARBA" id="ARBA00047523"/>
    </source>
</evidence>
<dbReference type="PROSITE" id="PS50929">
    <property type="entry name" value="ABC_TM1F"/>
    <property type="match status" value="2"/>
</dbReference>
<dbReference type="GO" id="GO:0005886">
    <property type="term" value="C:plasma membrane"/>
    <property type="evidence" value="ECO:0000318"/>
    <property type="project" value="GO_Central"/>
</dbReference>
<keyword evidence="4" id="KW-0926">Vacuole</keyword>
<dbReference type="InterPro" id="IPR050173">
    <property type="entry name" value="ABC_transporter_C-like"/>
</dbReference>
<feature type="transmembrane region" description="Helical" evidence="14">
    <location>
        <begin position="1112"/>
        <end position="1141"/>
    </location>
</feature>
<evidence type="ECO:0000256" key="7">
    <source>
        <dbReference type="ARBA" id="ARBA00022741"/>
    </source>
</evidence>
<feature type="transmembrane region" description="Helical" evidence="14">
    <location>
        <begin position="524"/>
        <end position="550"/>
    </location>
</feature>
<feature type="transmembrane region" description="Helical" evidence="14">
    <location>
        <begin position="445"/>
        <end position="465"/>
    </location>
</feature>
<dbReference type="Pfam" id="PF24357">
    <property type="entry name" value="TMD0_ABC"/>
    <property type="match status" value="1"/>
</dbReference>
<dbReference type="GO" id="GO:0055085">
    <property type="term" value="P:transmembrane transport"/>
    <property type="evidence" value="ECO:0000318"/>
    <property type="project" value="GO_Central"/>
</dbReference>
<dbReference type="InterPro" id="IPR056227">
    <property type="entry name" value="TMD0_ABC"/>
</dbReference>
<evidence type="ECO:0000256" key="11">
    <source>
        <dbReference type="ARBA" id="ARBA00024220"/>
    </source>
</evidence>
<dbReference type="Gene3D" id="3.40.50.300">
    <property type="entry name" value="P-loop containing nucleotide triphosphate hydrolases"/>
    <property type="match status" value="2"/>
</dbReference>
<dbReference type="CDD" id="cd18603">
    <property type="entry name" value="ABC_6TM_MRP1_2_3_6_D2_like"/>
    <property type="match status" value="1"/>
</dbReference>
<dbReference type="OMA" id="IQYAFIC"/>
<dbReference type="EMBL" id="HE600971">
    <property type="protein sequence ID" value="CAP28034.2"/>
    <property type="molecule type" value="Genomic_DNA"/>
</dbReference>
<dbReference type="PANTHER" id="PTHR24223">
    <property type="entry name" value="ATP-BINDING CASSETTE SUB-FAMILY C"/>
    <property type="match status" value="1"/>
</dbReference>
<dbReference type="InterPro" id="IPR003439">
    <property type="entry name" value="ABC_transporter-like_ATP-bd"/>
</dbReference>
<comment type="similarity">
    <text evidence="2">Belongs to the ABC transporter superfamily. ABCC family. Conjugate transporter (TC 3.A.1.208) subfamily.</text>
</comment>
<evidence type="ECO:0000256" key="3">
    <source>
        <dbReference type="ARBA" id="ARBA00022448"/>
    </source>
</evidence>
<feature type="domain" description="ABC transmembrane type-1" evidence="16">
    <location>
        <begin position="306"/>
        <end position="589"/>
    </location>
</feature>
<sequence>MLPLVRELVCGSDNEISALDTKLSYFQLFEGGWRNSTNIPQVSNCGQHTDFSSIPTIFIAIFSTIVFYQLYESRNAHLRSYSPISLRIIFCCLLLIDLTATVIYDFSLRFTNSSIYDPIHLYGDIVQYAGFSLVLVLTIACRNRGITTSGVITLYWLLVVVCGVPELRYYLSGYNVDPYRAALYIVSFIFSSLELFLCCFADTTSNGYIGKNSCPEYTASFLNQLTFEWFSGLAYLGNKKSLEKEDLWDLNERDKAKNLIPSFMQNLKPEVERHRKMIKKNPEAIDPKFHPSILFPIFKTYKFTLLAGGCYKLMFDLLQFVAPELLRQLISFIEDKNQPMWIGVSIALLMFLSSLIQSMILHQYFHEMFRLGMNIRSVLTSAVYSKTLNLSNEAKKGKTTGAIVNLMSVDIQRIQDMTTFIMLFWSAPLQILLSLYFLWKLLGASVLAGFIILILLIPFNSWISVKMRNCQMEQMKYKDERIKMMSETLNGMKVLKLYSWEKSMEKMILDVREKEIRVLKKLSYLNAATTLSWACAPFLVAVLTFGLYVLWDPENNILTPQITFVALALFNILRFPLAVFAMVFSQAVQCAASNTRLREFFAAEEMAPQSSIAYGGTESAVKIDDGAFAWGPKEEDKSLHNISFDIKRGQLVAVIGRVGSGKSSLLHALLGEMNKLSGSVQVNGSVAYVPQQAWIQNLSLRNNILFNKTYDEKLYRKVIESCALVQDLESLPAEDRTEIGEKGINLSGGQKQRVSLARAVYQNSEIVLLDDPLSAVDSHVGKHIFENVISSATGCLATKTRILVTHGLTYLKHCDKVIVLKDGTISEMGTYQELMNSNGAFAEFLEEFLLEESKHRGRSISFGEDSKEVDEILHDLDQVSPSIRQRIQSQMSQEIDRVDEKNAEIVSNGHQRNESAHSPAGKSDEKEALLGPKTKEKTPEPPKQAKTQLIEREAVETGKVKFEIYMSYFRAIGMLIALVFFLVYVASSVLGVFSNLYLARWSDDAKRIALAGNVSARETYVRLGVYAMLGMGQAISVCMASVIMALGMVRASRLLHGGLLHNMMRSPMAFFDVTPLGRILNRFGKIVSQDMDVVDERLPDNFGDFLLTFSELVSCVVFTTYATPVSIFAIAFIAVGCLFILDIEAVDQTLPHSIRAMVMTIFNVISTVVVIIWATPWAGIAFFVLGLIYFVVLDVDVIDSRLPACIMTFVGAIVQAVTIFAVPIYATPGSLLIIVPTLYGYLRLLDVDGVDTEIPRSMAMFIRTAEQSIGILAIILWATPLAISVLLPLLVVYIVVLVRYCCLLFCTSGCVSQLLLVVIYLLLHRFYVSTSRQLKRLESASRSPIYSHFQESIQGASSIRAYGVVDKFVKESQHKVDENLATYYPSIVANRWLAVRLEMVGNLIVLSAAGAAVYFRDSPGLSAGLVGLSVSYALNITQTLNWAVRMTSELETNIVAVERIKEYTITPTEGNNSLELAAPTWPEKGDILIKNFSVRYRPGLELVLHEVSAHVAPSEKVGIVGRTGAGKSSLTLALFRIIEADGGCIEIDGVNIADLQLEQLRSRLTIVPQDPVLFSGTLRMNLDPFDAFNDDQIWEALRNAHLESFVNSLQHGLSHKISEGGENLSVGQRQLICLARALLRKTKVLVLDEAAAAVDVETDSLLQKTIREQFKECTVLTIAHRLNTVMDSDRLLVLDKGRVAEFDTPKRLLANPDGIFYSMAKDANVL</sequence>
<evidence type="ECO:0000259" key="16">
    <source>
        <dbReference type="PROSITE" id="PS50929"/>
    </source>
</evidence>
<feature type="transmembrane region" description="Helical" evidence="14">
    <location>
        <begin position="84"/>
        <end position="107"/>
    </location>
</feature>
<evidence type="ECO:0000256" key="9">
    <source>
        <dbReference type="ARBA" id="ARBA00022989"/>
    </source>
</evidence>
<feature type="domain" description="ABC transporter" evidence="15">
    <location>
        <begin position="621"/>
        <end position="847"/>
    </location>
</feature>
<keyword evidence="9 14" id="KW-1133">Transmembrane helix</keyword>
<evidence type="ECO:0000256" key="13">
    <source>
        <dbReference type="SAM" id="MobiDB-lite"/>
    </source>
</evidence>
<accession>A8X5X3</accession>
<dbReference type="Gene3D" id="1.20.1560.10">
    <property type="entry name" value="ABC transporter type 1, transmembrane domain"/>
    <property type="match status" value="3"/>
</dbReference>
<evidence type="ECO:0000256" key="5">
    <source>
        <dbReference type="ARBA" id="ARBA00022692"/>
    </source>
</evidence>
<dbReference type="InterPro" id="IPR003593">
    <property type="entry name" value="AAA+_ATPase"/>
</dbReference>
<feature type="transmembrane region" description="Helical" evidence="14">
    <location>
        <begin position="183"/>
        <end position="201"/>
    </location>
</feature>
<dbReference type="CDD" id="cd03250">
    <property type="entry name" value="ABCC_MRP_domain1"/>
    <property type="match status" value="1"/>
</dbReference>
<dbReference type="PROSITE" id="PS00211">
    <property type="entry name" value="ABC_TRANSPORTER_1"/>
    <property type="match status" value="2"/>
</dbReference>
<dbReference type="Proteomes" id="UP000008549">
    <property type="component" value="Unassembled WGS sequence"/>
</dbReference>
<dbReference type="FunFam" id="1.20.1560.10:FF:000557">
    <property type="entry name" value="Protein CBR-MRP-1"/>
    <property type="match status" value="1"/>
</dbReference>
<evidence type="ECO:0000313" key="17">
    <source>
        <dbReference type="EMBL" id="CAP28034.2"/>
    </source>
</evidence>
<feature type="transmembrane region" description="Helical" evidence="14">
    <location>
        <begin position="968"/>
        <end position="993"/>
    </location>
</feature>
<dbReference type="CDD" id="cd03244">
    <property type="entry name" value="ABCC_MRP_domain2"/>
    <property type="match status" value="1"/>
</dbReference>
<evidence type="ECO:0000313" key="19">
    <source>
        <dbReference type="WormBase" id="CBG08145a"/>
    </source>
</evidence>